<keyword evidence="1" id="KW-0472">Membrane</keyword>
<dbReference type="PROSITE" id="PS50883">
    <property type="entry name" value="EAL"/>
    <property type="match status" value="1"/>
</dbReference>
<dbReference type="InterPro" id="IPR043128">
    <property type="entry name" value="Rev_trsase/Diguanyl_cyclase"/>
</dbReference>
<feature type="transmembrane region" description="Helical" evidence="1">
    <location>
        <begin position="95"/>
        <end position="112"/>
    </location>
</feature>
<evidence type="ECO:0000313" key="5">
    <source>
        <dbReference type="Proteomes" id="UP000183900"/>
    </source>
</evidence>
<feature type="transmembrane region" description="Helical" evidence="1">
    <location>
        <begin position="57"/>
        <end position="75"/>
    </location>
</feature>
<dbReference type="Proteomes" id="UP000183900">
    <property type="component" value="Unassembled WGS sequence"/>
</dbReference>
<dbReference type="Gene3D" id="3.30.70.270">
    <property type="match status" value="1"/>
</dbReference>
<dbReference type="SMART" id="SM00052">
    <property type="entry name" value="EAL"/>
    <property type="match status" value="1"/>
</dbReference>
<dbReference type="CDD" id="cd01949">
    <property type="entry name" value="GGDEF"/>
    <property type="match status" value="1"/>
</dbReference>
<feature type="domain" description="EAL" evidence="2">
    <location>
        <begin position="394"/>
        <end position="643"/>
    </location>
</feature>
<proteinExistence type="predicted"/>
<dbReference type="PANTHER" id="PTHR44757:SF2">
    <property type="entry name" value="BIOFILM ARCHITECTURE MAINTENANCE PROTEIN MBAA"/>
    <property type="match status" value="1"/>
</dbReference>
<dbReference type="AlphaFoldDB" id="A0A0K6HLW6"/>
<keyword evidence="1" id="KW-0812">Transmembrane</keyword>
<dbReference type="RefSeq" id="WP_208975486.1">
    <property type="nucleotide sequence ID" value="NZ_CYHE01000001.1"/>
</dbReference>
<reference evidence="5" key="1">
    <citation type="submission" date="2015-08" db="EMBL/GenBank/DDBJ databases">
        <authorList>
            <person name="Varghese N."/>
        </authorList>
    </citation>
    <scope>NUCLEOTIDE SEQUENCE [LARGE SCALE GENOMIC DNA]</scope>
    <source>
        <strain evidence="5">DSM 23407</strain>
    </source>
</reference>
<feature type="transmembrane region" description="Helical" evidence="1">
    <location>
        <begin position="168"/>
        <end position="188"/>
    </location>
</feature>
<protein>
    <submittedName>
        <fullName evidence="4">Diguanylate cyclase (GGDEF) domain</fullName>
    </submittedName>
</protein>
<dbReference type="PANTHER" id="PTHR44757">
    <property type="entry name" value="DIGUANYLATE CYCLASE DGCP"/>
    <property type="match status" value="1"/>
</dbReference>
<evidence type="ECO:0000259" key="3">
    <source>
        <dbReference type="PROSITE" id="PS50887"/>
    </source>
</evidence>
<dbReference type="Gene3D" id="3.20.20.450">
    <property type="entry name" value="EAL domain"/>
    <property type="match status" value="1"/>
</dbReference>
<dbReference type="InterPro" id="IPR052155">
    <property type="entry name" value="Biofilm_reg_signaling"/>
</dbReference>
<feature type="domain" description="GGDEF" evidence="3">
    <location>
        <begin position="252"/>
        <end position="385"/>
    </location>
</feature>
<dbReference type="CDD" id="cd01948">
    <property type="entry name" value="EAL"/>
    <property type="match status" value="1"/>
</dbReference>
<accession>A0A0K6HLW6</accession>
<evidence type="ECO:0000313" key="4">
    <source>
        <dbReference type="EMBL" id="CUA92037.1"/>
    </source>
</evidence>
<dbReference type="SUPFAM" id="SSF55073">
    <property type="entry name" value="Nucleotide cyclase"/>
    <property type="match status" value="1"/>
</dbReference>
<dbReference type="InterPro" id="IPR000160">
    <property type="entry name" value="GGDEF_dom"/>
</dbReference>
<evidence type="ECO:0000256" key="1">
    <source>
        <dbReference type="SAM" id="Phobius"/>
    </source>
</evidence>
<dbReference type="NCBIfam" id="TIGR00254">
    <property type="entry name" value="GGDEF"/>
    <property type="match status" value="1"/>
</dbReference>
<organism evidence="4 5">
    <name type="scientific">Pannonibacter indicus</name>
    <dbReference type="NCBI Taxonomy" id="466044"/>
    <lineage>
        <taxon>Bacteria</taxon>
        <taxon>Pseudomonadati</taxon>
        <taxon>Pseudomonadota</taxon>
        <taxon>Alphaproteobacteria</taxon>
        <taxon>Hyphomicrobiales</taxon>
        <taxon>Stappiaceae</taxon>
        <taxon>Pannonibacter</taxon>
    </lineage>
</organism>
<keyword evidence="5" id="KW-1185">Reference proteome</keyword>
<feature type="transmembrane region" description="Helical" evidence="1">
    <location>
        <begin position="124"/>
        <end position="140"/>
    </location>
</feature>
<dbReference type="InterPro" id="IPR001633">
    <property type="entry name" value="EAL_dom"/>
</dbReference>
<dbReference type="EMBL" id="CYHE01000001">
    <property type="protein sequence ID" value="CUA92037.1"/>
    <property type="molecule type" value="Genomic_DNA"/>
</dbReference>
<sequence>MHRFLDWMTLSGQQPEILPAQFRELRRQVPLLYALLMVNAGAVSFTHYGLAPEYLTIWLPLPLFIICSVRAVAWLRRSADAVSPEEALYQLRRTLFLSGVLALAYVTWSLTLDSYGGPLERGHVALFIAITVVGCIFCLMNLPQAALLVMALVTVPYIVYYSRLDLTVFHAISMNIFLVSLVLIQVLFNGHKAFTNVIQAQRALAQKQQETERLSEENAILAHTDVLTGLPNRRHFFSALQKRIQDASSTHTSFAVGVLDLDRFKPVNDTYGHHFGDLLLAEAGDRLKGLVSSGTRLQISRLGGDEFGMIIEAPAEDLEALGQAICDIIATPYEIEGIFVRIGCSCGLAVFPDAGRTVHELFDRSDYALYNSKTGRRGQATLYSVEHERQIRSDRAIESALQGADLEEEFEVFLQPILDLQKGSITGFEALARWHSPLLGQVPPDQFIPQAERSGLMRRLTISLFGKALAAMSQLPPHLSLSFNLSAHDITSKETVLSLLALLGRSSIQPHRLIFEITETAVMRSYESAEQSMRLLRQTGARLALDDFGTGYSSLGYLHRLPIDRVKIDKSFVSGINDPSGQGIVSSIIALCRSMSLDCVVEGIEIEAQRDRLHSLGCRYIQGYLIARPMPAREAAAWLEHTDYHQPAARQGVVSLPLN</sequence>
<feature type="transmembrane region" description="Helical" evidence="1">
    <location>
        <begin position="31"/>
        <end position="51"/>
    </location>
</feature>
<gene>
    <name evidence="4" type="ORF">Ga0061067_101243</name>
</gene>
<dbReference type="SUPFAM" id="SSF141868">
    <property type="entry name" value="EAL domain-like"/>
    <property type="match status" value="1"/>
</dbReference>
<dbReference type="InterPro" id="IPR029787">
    <property type="entry name" value="Nucleotide_cyclase"/>
</dbReference>
<dbReference type="InterPro" id="IPR035919">
    <property type="entry name" value="EAL_sf"/>
</dbReference>
<evidence type="ECO:0000259" key="2">
    <source>
        <dbReference type="PROSITE" id="PS50883"/>
    </source>
</evidence>
<keyword evidence="1" id="KW-1133">Transmembrane helix</keyword>
<dbReference type="SMART" id="SM00267">
    <property type="entry name" value="GGDEF"/>
    <property type="match status" value="1"/>
</dbReference>
<dbReference type="Pfam" id="PF00990">
    <property type="entry name" value="GGDEF"/>
    <property type="match status" value="1"/>
</dbReference>
<dbReference type="Pfam" id="PF00563">
    <property type="entry name" value="EAL"/>
    <property type="match status" value="1"/>
</dbReference>
<name>A0A0K6HLW6_9HYPH</name>
<dbReference type="PROSITE" id="PS50887">
    <property type="entry name" value="GGDEF"/>
    <property type="match status" value="1"/>
</dbReference>